<comment type="function">
    <text evidence="6">May be involved in recombination.</text>
</comment>
<evidence type="ECO:0000313" key="7">
    <source>
        <dbReference type="EMBL" id="PWE13038.1"/>
    </source>
</evidence>
<dbReference type="Proteomes" id="UP000245216">
    <property type="component" value="Unassembled WGS sequence"/>
</dbReference>
<dbReference type="EMBL" id="QEXO01000004">
    <property type="protein sequence ID" value="PWE13038.1"/>
    <property type="molecule type" value="Genomic_DNA"/>
</dbReference>
<dbReference type="GO" id="GO:0000018">
    <property type="term" value="P:regulation of DNA recombination"/>
    <property type="evidence" value="ECO:0007669"/>
    <property type="project" value="TreeGrafter"/>
</dbReference>
<dbReference type="InterPro" id="IPR007476">
    <property type="entry name" value="RdgC"/>
</dbReference>
<gene>
    <name evidence="6" type="primary">rdgC</name>
    <name evidence="7" type="ORF">DF183_14480</name>
</gene>
<dbReference type="NCBIfam" id="NF001463">
    <property type="entry name" value="PRK00321.1-4"/>
    <property type="match status" value="1"/>
</dbReference>
<keyword evidence="4 6" id="KW-0963">Cytoplasm</keyword>
<dbReference type="NCBIfam" id="NF001464">
    <property type="entry name" value="PRK00321.1-5"/>
    <property type="match status" value="1"/>
</dbReference>
<dbReference type="AlphaFoldDB" id="A0A2U2BG96"/>
<dbReference type="RefSeq" id="WP_109089413.1">
    <property type="nucleotide sequence ID" value="NZ_QEXO01000004.1"/>
</dbReference>
<dbReference type="PANTHER" id="PTHR38103:SF1">
    <property type="entry name" value="RECOMBINATION-ASSOCIATED PROTEIN RDGC"/>
    <property type="match status" value="1"/>
</dbReference>
<sequence>MWFKNLRIYRLDTTFALSAQQLAEMLAKHQFAPCDSQEPFSQGWVAVRDGGALVHEVNGQYLIRHRAEKKLLPSAVVNQAAREKARETEKQQGYKPGRKQMKEIKEQIIIDLMPRSHAVQRDTMVWIDTRNHWFVIDTAAAHKSDEVLGLFAKSVDPFPVLPLYTEQSPGAAMTSWLVDEEQLANFTVDQDTELRSTGDSGAAVRYVKQSADIDEVRKHVEAGKQCTRLAMTWADRISFVLTDALDVKRVAPLDILTEKQDVTAVNDDEIFDADMTLMTSELSGLISDLVVVLGDEREQANMY</sequence>
<evidence type="ECO:0000256" key="4">
    <source>
        <dbReference type="ARBA" id="ARBA00022490"/>
    </source>
</evidence>
<name>A0A2U2BG96_ALCFA</name>
<reference evidence="7 8" key="1">
    <citation type="submission" date="2018-05" db="EMBL/GenBank/DDBJ databases">
        <title>Genome Sequence of an Efficient Indole-Degrading Bacterium, Alcaligenes sp.YBY.</title>
        <authorList>
            <person name="Yang B."/>
        </authorList>
    </citation>
    <scope>NUCLEOTIDE SEQUENCE [LARGE SCALE GENOMIC DNA]</scope>
    <source>
        <strain evidence="7 8">YBY</strain>
    </source>
</reference>
<proteinExistence type="inferred from homology"/>
<evidence type="ECO:0000256" key="5">
    <source>
        <dbReference type="ARBA" id="ARBA00023172"/>
    </source>
</evidence>
<dbReference type="Pfam" id="PF04381">
    <property type="entry name" value="RdgC"/>
    <property type="match status" value="1"/>
</dbReference>
<reference evidence="7 8" key="2">
    <citation type="submission" date="2018-05" db="EMBL/GenBank/DDBJ databases">
        <authorList>
            <person name="Lanie J.A."/>
            <person name="Ng W.-L."/>
            <person name="Kazmierczak K.M."/>
            <person name="Andrzejewski T.M."/>
            <person name="Davidsen T.M."/>
            <person name="Wayne K.J."/>
            <person name="Tettelin H."/>
            <person name="Glass J.I."/>
            <person name="Rusch D."/>
            <person name="Podicherti R."/>
            <person name="Tsui H.-C.T."/>
            <person name="Winkler M.E."/>
        </authorList>
    </citation>
    <scope>NUCLEOTIDE SEQUENCE [LARGE SCALE GENOMIC DNA]</scope>
    <source>
        <strain evidence="7 8">YBY</strain>
    </source>
</reference>
<comment type="caution">
    <text evidence="7">The sequence shown here is derived from an EMBL/GenBank/DDBJ whole genome shotgun (WGS) entry which is preliminary data.</text>
</comment>
<organism evidence="7 8">
    <name type="scientific">Alcaligenes faecalis</name>
    <dbReference type="NCBI Taxonomy" id="511"/>
    <lineage>
        <taxon>Bacteria</taxon>
        <taxon>Pseudomonadati</taxon>
        <taxon>Pseudomonadota</taxon>
        <taxon>Betaproteobacteria</taxon>
        <taxon>Burkholderiales</taxon>
        <taxon>Alcaligenaceae</taxon>
        <taxon>Alcaligenes</taxon>
    </lineage>
</organism>
<keyword evidence="5 6" id="KW-0233">DNA recombination</keyword>
<protein>
    <recommendedName>
        <fullName evidence="3 6">Recombination-associated protein RdgC</fullName>
    </recommendedName>
</protein>
<evidence type="ECO:0000256" key="6">
    <source>
        <dbReference type="HAMAP-Rule" id="MF_00194"/>
    </source>
</evidence>
<dbReference type="GO" id="GO:0003690">
    <property type="term" value="F:double-stranded DNA binding"/>
    <property type="evidence" value="ECO:0007669"/>
    <property type="project" value="TreeGrafter"/>
</dbReference>
<evidence type="ECO:0000256" key="2">
    <source>
        <dbReference type="ARBA" id="ARBA00008657"/>
    </source>
</evidence>
<evidence type="ECO:0000313" key="8">
    <source>
        <dbReference type="Proteomes" id="UP000245216"/>
    </source>
</evidence>
<evidence type="ECO:0000256" key="3">
    <source>
        <dbReference type="ARBA" id="ARBA00022296"/>
    </source>
</evidence>
<comment type="similarity">
    <text evidence="2 6">Belongs to the RdgC family.</text>
</comment>
<accession>A0A2U2BG96</accession>
<dbReference type="GO" id="GO:0006310">
    <property type="term" value="P:DNA recombination"/>
    <property type="evidence" value="ECO:0007669"/>
    <property type="project" value="UniProtKB-UniRule"/>
</dbReference>
<comment type="subcellular location">
    <subcellularLocation>
        <location evidence="1 6">Cytoplasm</location>
        <location evidence="1 6">Nucleoid</location>
    </subcellularLocation>
</comment>
<dbReference type="PANTHER" id="PTHR38103">
    <property type="entry name" value="RECOMBINATION-ASSOCIATED PROTEIN RDGC"/>
    <property type="match status" value="1"/>
</dbReference>
<dbReference type="GO" id="GO:0043590">
    <property type="term" value="C:bacterial nucleoid"/>
    <property type="evidence" value="ECO:0007669"/>
    <property type="project" value="TreeGrafter"/>
</dbReference>
<evidence type="ECO:0000256" key="1">
    <source>
        <dbReference type="ARBA" id="ARBA00004453"/>
    </source>
</evidence>
<dbReference type="HAMAP" id="MF_00194">
    <property type="entry name" value="RdgC"/>
    <property type="match status" value="1"/>
</dbReference>
<dbReference type="GO" id="GO:0005737">
    <property type="term" value="C:cytoplasm"/>
    <property type="evidence" value="ECO:0007669"/>
    <property type="project" value="UniProtKB-UniRule"/>
</dbReference>